<dbReference type="GO" id="GO:0008168">
    <property type="term" value="F:methyltransferase activity"/>
    <property type="evidence" value="ECO:0007669"/>
    <property type="project" value="UniProtKB-KW"/>
</dbReference>
<dbReference type="GO" id="GO:0005886">
    <property type="term" value="C:plasma membrane"/>
    <property type="evidence" value="ECO:0007669"/>
    <property type="project" value="TreeGrafter"/>
</dbReference>
<reference evidence="4 5" key="1">
    <citation type="submission" date="2013-02" db="EMBL/GenBank/DDBJ databases">
        <authorList>
            <person name="Fiebig A."/>
            <person name="Goeker M."/>
            <person name="Klenk H.-P.P."/>
        </authorList>
    </citation>
    <scope>NUCLEOTIDE SEQUENCE [LARGE SCALE GENOMIC DNA]</scope>
    <source>
        <strain evidence="4 5">DSM 19309</strain>
    </source>
</reference>
<gene>
    <name evidence="4" type="ORF">Rumeso_01581</name>
</gene>
<protein>
    <submittedName>
        <fullName evidence="4">Uncharacterized protein</fullName>
    </submittedName>
</protein>
<dbReference type="STRING" id="442562.Rumeso_01581"/>
<evidence type="ECO:0000256" key="2">
    <source>
        <dbReference type="ARBA" id="ARBA00022679"/>
    </source>
</evidence>
<dbReference type="GO" id="GO:0032259">
    <property type="term" value="P:methylation"/>
    <property type="evidence" value="ECO:0007669"/>
    <property type="project" value="UniProtKB-KW"/>
</dbReference>
<dbReference type="PANTHER" id="PTHR40048:SF1">
    <property type="entry name" value="RHAMNOSYL O-METHYLTRANSFERASE"/>
    <property type="match status" value="1"/>
</dbReference>
<accession>A0A017HR55</accession>
<keyword evidence="2" id="KW-0808">Transferase</keyword>
<keyword evidence="3" id="KW-0175">Coiled coil</keyword>
<feature type="coiled-coil region" evidence="3">
    <location>
        <begin position="590"/>
        <end position="631"/>
    </location>
</feature>
<dbReference type="Gene3D" id="3.90.550.10">
    <property type="entry name" value="Spore Coat Polysaccharide Biosynthesis Protein SpsA, Chain A"/>
    <property type="match status" value="1"/>
</dbReference>
<dbReference type="Pfam" id="PF13578">
    <property type="entry name" value="Methyltransf_24"/>
    <property type="match status" value="1"/>
</dbReference>
<comment type="caution">
    <text evidence="4">The sequence shown here is derived from an EMBL/GenBank/DDBJ whole genome shotgun (WGS) entry which is preliminary data.</text>
</comment>
<proteinExistence type="predicted"/>
<dbReference type="AlphaFoldDB" id="A0A017HR55"/>
<dbReference type="PANTHER" id="PTHR40048">
    <property type="entry name" value="RHAMNOSYL O-METHYLTRANSFERASE"/>
    <property type="match status" value="1"/>
</dbReference>
<dbReference type="InterPro" id="IPR029044">
    <property type="entry name" value="Nucleotide-diphossugar_trans"/>
</dbReference>
<dbReference type="SUPFAM" id="SSF53448">
    <property type="entry name" value="Nucleotide-diphospho-sugar transferases"/>
    <property type="match status" value="1"/>
</dbReference>
<sequence>MVRDEIQIIEPWLDHALSLFDQVLVADHRSTDGTLEVLLDRERGSDRLTVYRYIEREFRKEQVISLLRSEAVRLGRFDWLFFLDPDEFLPFRDKQEFTDVLDSADGEDFLHFRWRNCYPDPSASEGVSSFGFRQVRPSKVGKLAISRMAAEDPDILVPIGAHSVTHRVEGPRMGKEVGEIYHFPARSPEQAWRKTLVGTLNRLTVLQAESSSPIHWHYPEALRKLARGDEPDILPLIVHDYGEVKPVSPSGTGDWVRSEFESCSFAFAGLPADESPKPLDDRQGVPGNAAPMSLAQAMNDSVCLELSRRIVAMNDTSGVVPVGDLELTLDRTIRQRANFDERAFAKLPDEAAPGLTMEAVVSAVQASFWDVRHPVASAWSEHVPFLFSLFALLKPRCYVELGVHRGASFLSACQAVASLELETTCVAVDNWVGDAHAGYHDATVFREFTEDLKQYQGFAGYIRAEFSKAVGNFDDGSIDLLHIDGFHSASAVRRDYETWKRKLSRRGVILFHDVNEYRMDFGVWRFWRELRDEFPYIEFGHGHGLGVLVVGEDSPLRTDAPDLPAPASSPMIRDLLQVFFGSVGQLSLQMSNYRASQNDLEAKLSLAREEAAQLSHRVHALERSVEAYRESLSWKLTAPLRGLRTAIRRPG</sequence>
<name>A0A017HR55_9RHOB</name>
<evidence type="ECO:0000256" key="1">
    <source>
        <dbReference type="ARBA" id="ARBA00022603"/>
    </source>
</evidence>
<dbReference type="Gene3D" id="3.40.50.150">
    <property type="entry name" value="Vaccinia Virus protein VP39"/>
    <property type="match status" value="1"/>
</dbReference>
<evidence type="ECO:0000256" key="3">
    <source>
        <dbReference type="SAM" id="Coils"/>
    </source>
</evidence>
<dbReference type="Proteomes" id="UP000019666">
    <property type="component" value="Unassembled WGS sequence"/>
</dbReference>
<dbReference type="HOGENOM" id="CLU_420851_0_0_5"/>
<keyword evidence="1" id="KW-0489">Methyltransferase</keyword>
<keyword evidence="5" id="KW-1185">Reference proteome</keyword>
<dbReference type="InterPro" id="IPR029063">
    <property type="entry name" value="SAM-dependent_MTases_sf"/>
</dbReference>
<organism evidence="4 5">
    <name type="scientific">Rubellimicrobium mesophilum DSM 19309</name>
    <dbReference type="NCBI Taxonomy" id="442562"/>
    <lineage>
        <taxon>Bacteria</taxon>
        <taxon>Pseudomonadati</taxon>
        <taxon>Pseudomonadota</taxon>
        <taxon>Alphaproteobacteria</taxon>
        <taxon>Rhodobacterales</taxon>
        <taxon>Roseobacteraceae</taxon>
        <taxon>Rubellimicrobium</taxon>
    </lineage>
</organism>
<dbReference type="Pfam" id="PF13704">
    <property type="entry name" value="Glyco_tranf_2_4"/>
    <property type="match status" value="1"/>
</dbReference>
<evidence type="ECO:0000313" key="4">
    <source>
        <dbReference type="EMBL" id="EYD76623.1"/>
    </source>
</evidence>
<dbReference type="GO" id="GO:0071770">
    <property type="term" value="P:DIM/DIP cell wall layer assembly"/>
    <property type="evidence" value="ECO:0007669"/>
    <property type="project" value="TreeGrafter"/>
</dbReference>
<dbReference type="EMBL" id="AOSK01000041">
    <property type="protein sequence ID" value="EYD76623.1"/>
    <property type="molecule type" value="Genomic_DNA"/>
</dbReference>
<dbReference type="SUPFAM" id="SSF53335">
    <property type="entry name" value="S-adenosyl-L-methionine-dependent methyltransferases"/>
    <property type="match status" value="1"/>
</dbReference>
<evidence type="ECO:0000313" key="5">
    <source>
        <dbReference type="Proteomes" id="UP000019666"/>
    </source>
</evidence>
<dbReference type="PATRIC" id="fig|442562.3.peg.1565"/>
<dbReference type="CDD" id="cd00761">
    <property type="entry name" value="Glyco_tranf_GTA_type"/>
    <property type="match status" value="1"/>
</dbReference>